<gene>
    <name evidence="4" type="ORF">CTDIVETGP_1038</name>
</gene>
<keyword evidence="2" id="KW-0808">Transferase</keyword>
<dbReference type="GO" id="GO:0016757">
    <property type="term" value="F:glycosyltransferase activity"/>
    <property type="evidence" value="ECO:0007669"/>
    <property type="project" value="UniProtKB-KW"/>
</dbReference>
<dbReference type="PANTHER" id="PTHR34106">
    <property type="entry name" value="GLYCOSIDASE"/>
    <property type="match status" value="1"/>
</dbReference>
<evidence type="ECO:0000256" key="1">
    <source>
        <dbReference type="ARBA" id="ARBA00022676"/>
    </source>
</evidence>
<dbReference type="RefSeq" id="WP_023625334.1">
    <property type="nucleotide sequence ID" value="NZ_CBXI010000015.1"/>
</dbReference>
<keyword evidence="4" id="KW-0378">Hydrolase</keyword>
<evidence type="ECO:0000256" key="3">
    <source>
        <dbReference type="ARBA" id="ARBA00024356"/>
    </source>
</evidence>
<dbReference type="PANTHER" id="PTHR34106:SF5">
    <property type="entry name" value="GLYCOSIDASE"/>
    <property type="match status" value="1"/>
</dbReference>
<comment type="similarity">
    <text evidence="3">Belongs to the glycosyl hydrolase 130 family.</text>
</comment>
<keyword evidence="5" id="KW-1185">Reference proteome</keyword>
<dbReference type="AlphaFoldDB" id="W6N3D3"/>
<dbReference type="Gene3D" id="2.115.10.20">
    <property type="entry name" value="Glycosyl hydrolase domain, family 43"/>
    <property type="match status" value="1"/>
</dbReference>
<dbReference type="Pfam" id="PF04041">
    <property type="entry name" value="Glyco_hydro_130"/>
    <property type="match status" value="1"/>
</dbReference>
<dbReference type="OrthoDB" id="9759709at2"/>
<dbReference type="EMBL" id="CBXI010000015">
    <property type="protein sequence ID" value="CDL90968.1"/>
    <property type="molecule type" value="Genomic_DNA"/>
</dbReference>
<name>W6N3D3_CLOTY</name>
<sequence length="352" mass="40429">MNIIKYKYNPIITFKDVVPSNSKFQVIGAFNAGAIQYNEETILLLRVAERVKQSDEKCMEVPIFNNENRSLDIMNISRENKNYDFTDSRVVRRMDSNSDFSYLTSMSHIRLARSKDGFNFKIDDKPFIFPDNKYESFGIEDPRITRIDDNYYITYSAVSNYGIVVGLAVTKDFKNYKRLGNIFSTENKDVVIFPERINGKYFALNRPVSKSTGKPIIWISESNDLIHWGNHEILADTRENYWDCKKIGAGVPPIKTKHGWLELYHGVDENEHYCMGALLLQLDCPKNIIARSETPILVPSESYETEGFFPNVIFSCGAVERCDKLYIYYGISDNSIGLAITSIDDILNTLIK</sequence>
<dbReference type="PIRSF" id="PIRSF016202">
    <property type="entry name" value="PH1107"/>
    <property type="match status" value="1"/>
</dbReference>
<organism evidence="4 5">
    <name type="scientific">Clostridium tyrobutyricum DIVETGP</name>
    <dbReference type="NCBI Taxonomy" id="1408889"/>
    <lineage>
        <taxon>Bacteria</taxon>
        <taxon>Bacillati</taxon>
        <taxon>Bacillota</taxon>
        <taxon>Clostridia</taxon>
        <taxon>Eubacteriales</taxon>
        <taxon>Clostridiaceae</taxon>
        <taxon>Clostridium</taxon>
    </lineage>
</organism>
<accession>W6N3D3</accession>
<reference evidence="4 5" key="1">
    <citation type="journal article" date="2015" name="Genome Announc.">
        <title>Draft Genome Sequence of Clostridium tyrobutyricum Strain DIVETGP, Isolated from Cow's Milk for Grana Padano Production.</title>
        <authorList>
            <person name="Soggiu A."/>
            <person name="Piras C."/>
            <person name="Gaiarsa S."/>
            <person name="Sassera D."/>
            <person name="Roncada P."/>
            <person name="Bendixen E."/>
            <person name="Brasca M."/>
            <person name="Bonizzi L."/>
        </authorList>
    </citation>
    <scope>NUCLEOTIDE SEQUENCE [LARGE SCALE GENOMIC DNA]</scope>
    <source>
        <strain evidence="4 5">DIVETGP</strain>
    </source>
</reference>
<dbReference type="InterPro" id="IPR023296">
    <property type="entry name" value="Glyco_hydro_beta-prop_sf"/>
</dbReference>
<comment type="caution">
    <text evidence="4">The sequence shown here is derived from an EMBL/GenBank/DDBJ whole genome shotgun (WGS) entry which is preliminary data.</text>
</comment>
<dbReference type="SUPFAM" id="SSF75005">
    <property type="entry name" value="Arabinanase/levansucrase/invertase"/>
    <property type="match status" value="1"/>
</dbReference>
<evidence type="ECO:0000256" key="2">
    <source>
        <dbReference type="ARBA" id="ARBA00022679"/>
    </source>
</evidence>
<evidence type="ECO:0000313" key="5">
    <source>
        <dbReference type="Proteomes" id="UP000019482"/>
    </source>
</evidence>
<dbReference type="GeneID" id="29419621"/>
<dbReference type="Proteomes" id="UP000019482">
    <property type="component" value="Unassembled WGS sequence"/>
</dbReference>
<keyword evidence="1" id="KW-0328">Glycosyltransferase</keyword>
<evidence type="ECO:0000313" key="4">
    <source>
        <dbReference type="EMBL" id="CDL90968.1"/>
    </source>
</evidence>
<dbReference type="CDD" id="cd18612">
    <property type="entry name" value="GH130_Lin0857-like"/>
    <property type="match status" value="1"/>
</dbReference>
<proteinExistence type="inferred from homology"/>
<dbReference type="InterPro" id="IPR007184">
    <property type="entry name" value="Mannoside_phosphorylase"/>
</dbReference>
<dbReference type="GO" id="GO:0016787">
    <property type="term" value="F:hydrolase activity"/>
    <property type="evidence" value="ECO:0007669"/>
    <property type="project" value="UniProtKB-KW"/>
</dbReference>
<protein>
    <submittedName>
        <fullName evidence="4">COG2152 predicted glycoside hydrolase</fullName>
    </submittedName>
</protein>